<dbReference type="Pfam" id="PF00856">
    <property type="entry name" value="SET"/>
    <property type="match status" value="1"/>
</dbReference>
<evidence type="ECO:0000313" key="3">
    <source>
        <dbReference type="EMBL" id="KAF2729933.1"/>
    </source>
</evidence>
<evidence type="ECO:0000256" key="1">
    <source>
        <dbReference type="SAM" id="SignalP"/>
    </source>
</evidence>
<dbReference type="SMART" id="SM00317">
    <property type="entry name" value="SET"/>
    <property type="match status" value="1"/>
</dbReference>
<gene>
    <name evidence="3" type="ORF">EJ04DRAFT_57939</name>
</gene>
<evidence type="ECO:0000313" key="4">
    <source>
        <dbReference type="Proteomes" id="UP000799444"/>
    </source>
</evidence>
<dbReference type="InterPro" id="IPR053185">
    <property type="entry name" value="SET_domain_protein"/>
</dbReference>
<dbReference type="PROSITE" id="PS50280">
    <property type="entry name" value="SET"/>
    <property type="match status" value="1"/>
</dbReference>
<dbReference type="SUPFAM" id="SSF82199">
    <property type="entry name" value="SET domain"/>
    <property type="match status" value="1"/>
</dbReference>
<keyword evidence="1" id="KW-0732">Signal</keyword>
<dbReference type="InterPro" id="IPR001214">
    <property type="entry name" value="SET_dom"/>
</dbReference>
<feature type="signal peptide" evidence="1">
    <location>
        <begin position="1"/>
        <end position="26"/>
    </location>
</feature>
<organism evidence="3 4">
    <name type="scientific">Polyplosphaeria fusca</name>
    <dbReference type="NCBI Taxonomy" id="682080"/>
    <lineage>
        <taxon>Eukaryota</taxon>
        <taxon>Fungi</taxon>
        <taxon>Dikarya</taxon>
        <taxon>Ascomycota</taxon>
        <taxon>Pezizomycotina</taxon>
        <taxon>Dothideomycetes</taxon>
        <taxon>Pleosporomycetidae</taxon>
        <taxon>Pleosporales</taxon>
        <taxon>Tetraplosphaeriaceae</taxon>
        <taxon>Polyplosphaeria</taxon>
    </lineage>
</organism>
<dbReference type="CDD" id="cd20071">
    <property type="entry name" value="SET_SMYD"/>
    <property type="match status" value="1"/>
</dbReference>
<name>A0A9P4QM88_9PLEO</name>
<accession>A0A9P4QM88</accession>
<dbReference type="AlphaFoldDB" id="A0A9P4QM88"/>
<feature type="chain" id="PRO_5040324148" evidence="1">
    <location>
        <begin position="27"/>
        <end position="422"/>
    </location>
</feature>
<evidence type="ECO:0000259" key="2">
    <source>
        <dbReference type="PROSITE" id="PS50280"/>
    </source>
</evidence>
<dbReference type="PANTHER" id="PTHR47332:SF6">
    <property type="entry name" value="SET DOMAIN-CONTAINING PROTEIN"/>
    <property type="match status" value="1"/>
</dbReference>
<dbReference type="Proteomes" id="UP000799444">
    <property type="component" value="Unassembled WGS sequence"/>
</dbReference>
<dbReference type="EMBL" id="ML996231">
    <property type="protein sequence ID" value="KAF2729933.1"/>
    <property type="molecule type" value="Genomic_DNA"/>
</dbReference>
<dbReference type="PANTHER" id="PTHR47332">
    <property type="entry name" value="SET DOMAIN-CONTAINING PROTEIN 5"/>
    <property type="match status" value="1"/>
</dbReference>
<proteinExistence type="predicted"/>
<dbReference type="OrthoDB" id="438641at2759"/>
<dbReference type="Gene3D" id="2.170.270.10">
    <property type="entry name" value="SET domain"/>
    <property type="match status" value="1"/>
</dbReference>
<sequence>MLHLPALFSLPWHLSLFALTLTGVQASIGTVDVNDILGTNNQPILSYTDSGKSPWALKPHCIKGLQPKKQKEGKVFCVQTYRRHTGQDISLITTPETAYQTVNALDEDPVSVFLDYEAAEEYREESLPWKIVSIEGKDMGVKATRKIGQYETFMFDQASIVVALDLDNEAVIKRADYGELLETATSQLGNPDTIRKLCKGSPDGSPPVRSSHLEDIMENNAFGSSIGDIEVKGLFPSIARINHDCVPNAFIMFSPSGLSVGLKAYRDIAAGEEITVSYLPLGMTHSARQAALKGWGFECSCSLCADSASSIAAHDAKRERIKALESEIQATFQEGFVQGAIRLGQELLELTREEGLTPMLADEYVMLAKLHLAAQDEGPAEEYGELAIEVLKDLGFLGDVDEGGKEWDLESLLRAFGGQRLI</sequence>
<feature type="domain" description="SET" evidence="2">
    <location>
        <begin position="127"/>
        <end position="279"/>
    </location>
</feature>
<dbReference type="InterPro" id="IPR046341">
    <property type="entry name" value="SET_dom_sf"/>
</dbReference>
<comment type="caution">
    <text evidence="3">The sequence shown here is derived from an EMBL/GenBank/DDBJ whole genome shotgun (WGS) entry which is preliminary data.</text>
</comment>
<reference evidence="3" key="1">
    <citation type="journal article" date="2020" name="Stud. Mycol.">
        <title>101 Dothideomycetes genomes: a test case for predicting lifestyles and emergence of pathogens.</title>
        <authorList>
            <person name="Haridas S."/>
            <person name="Albert R."/>
            <person name="Binder M."/>
            <person name="Bloem J."/>
            <person name="Labutti K."/>
            <person name="Salamov A."/>
            <person name="Andreopoulos B."/>
            <person name="Baker S."/>
            <person name="Barry K."/>
            <person name="Bills G."/>
            <person name="Bluhm B."/>
            <person name="Cannon C."/>
            <person name="Castanera R."/>
            <person name="Culley D."/>
            <person name="Daum C."/>
            <person name="Ezra D."/>
            <person name="Gonzalez J."/>
            <person name="Henrissat B."/>
            <person name="Kuo A."/>
            <person name="Liang C."/>
            <person name="Lipzen A."/>
            <person name="Lutzoni F."/>
            <person name="Magnuson J."/>
            <person name="Mondo S."/>
            <person name="Nolan M."/>
            <person name="Ohm R."/>
            <person name="Pangilinan J."/>
            <person name="Park H.-J."/>
            <person name="Ramirez L."/>
            <person name="Alfaro M."/>
            <person name="Sun H."/>
            <person name="Tritt A."/>
            <person name="Yoshinaga Y."/>
            <person name="Zwiers L.-H."/>
            <person name="Turgeon B."/>
            <person name="Goodwin S."/>
            <person name="Spatafora J."/>
            <person name="Crous P."/>
            <person name="Grigoriev I."/>
        </authorList>
    </citation>
    <scope>NUCLEOTIDE SEQUENCE</scope>
    <source>
        <strain evidence="3">CBS 125425</strain>
    </source>
</reference>
<protein>
    <submittedName>
        <fullName evidence="3">SET domain-containing protein</fullName>
    </submittedName>
</protein>
<keyword evidence="4" id="KW-1185">Reference proteome</keyword>